<gene>
    <name evidence="2" type="ORF">Sru01_59660</name>
</gene>
<reference evidence="2" key="1">
    <citation type="submission" date="2021-01" db="EMBL/GenBank/DDBJ databases">
        <title>Whole genome shotgun sequence of Sphaerisporangium rufum NBRC 109079.</title>
        <authorList>
            <person name="Komaki H."/>
            <person name="Tamura T."/>
        </authorList>
    </citation>
    <scope>NUCLEOTIDE SEQUENCE</scope>
    <source>
        <strain evidence="2">NBRC 109079</strain>
    </source>
</reference>
<dbReference type="EMBL" id="BOOU01000085">
    <property type="protein sequence ID" value="GII80984.1"/>
    <property type="molecule type" value="Genomic_DNA"/>
</dbReference>
<keyword evidence="3" id="KW-1185">Reference proteome</keyword>
<accession>A0A919V2Q8</accession>
<comment type="caution">
    <text evidence="2">The sequence shown here is derived from an EMBL/GenBank/DDBJ whole genome shotgun (WGS) entry which is preliminary data.</text>
</comment>
<sequence>MGAPAHRAPTTITSYMFDLHSLGPHTGGVRLTVAAPARSSLDPRSVPPDRRSRTLGAGLGGDPSAIRAEF</sequence>
<organism evidence="2 3">
    <name type="scientific">Sphaerisporangium rufum</name>
    <dbReference type="NCBI Taxonomy" id="1381558"/>
    <lineage>
        <taxon>Bacteria</taxon>
        <taxon>Bacillati</taxon>
        <taxon>Actinomycetota</taxon>
        <taxon>Actinomycetes</taxon>
        <taxon>Streptosporangiales</taxon>
        <taxon>Streptosporangiaceae</taxon>
        <taxon>Sphaerisporangium</taxon>
    </lineage>
</organism>
<protein>
    <submittedName>
        <fullName evidence="2">Uncharacterized protein</fullName>
    </submittedName>
</protein>
<name>A0A919V2Q8_9ACTN</name>
<dbReference type="AlphaFoldDB" id="A0A919V2Q8"/>
<feature type="region of interest" description="Disordered" evidence="1">
    <location>
        <begin position="36"/>
        <end position="70"/>
    </location>
</feature>
<dbReference type="Proteomes" id="UP000655287">
    <property type="component" value="Unassembled WGS sequence"/>
</dbReference>
<evidence type="ECO:0000256" key="1">
    <source>
        <dbReference type="SAM" id="MobiDB-lite"/>
    </source>
</evidence>
<evidence type="ECO:0000313" key="2">
    <source>
        <dbReference type="EMBL" id="GII80984.1"/>
    </source>
</evidence>
<proteinExistence type="predicted"/>
<evidence type="ECO:0000313" key="3">
    <source>
        <dbReference type="Proteomes" id="UP000655287"/>
    </source>
</evidence>